<evidence type="ECO:0000313" key="2">
    <source>
        <dbReference type="Proteomes" id="UP001437256"/>
    </source>
</evidence>
<reference evidence="1 2" key="1">
    <citation type="submission" date="2024-05" db="EMBL/GenBank/DDBJ databases">
        <title>A draft genome resource for the thread blight pathogen Marasmius tenuissimus strain MS-2.</title>
        <authorList>
            <person name="Yulfo-Soto G.E."/>
            <person name="Baruah I.K."/>
            <person name="Amoako-Attah I."/>
            <person name="Bukari Y."/>
            <person name="Meinhardt L.W."/>
            <person name="Bailey B.A."/>
            <person name="Cohen S.P."/>
        </authorList>
    </citation>
    <scope>NUCLEOTIDE SEQUENCE [LARGE SCALE GENOMIC DNA]</scope>
    <source>
        <strain evidence="1 2">MS-2</strain>
    </source>
</reference>
<proteinExistence type="predicted"/>
<protein>
    <submittedName>
        <fullName evidence="1">Uncharacterized protein</fullName>
    </submittedName>
</protein>
<evidence type="ECO:0000313" key="1">
    <source>
        <dbReference type="EMBL" id="KAL0062366.1"/>
    </source>
</evidence>
<dbReference type="EMBL" id="JBBXMP010000107">
    <property type="protein sequence ID" value="KAL0062366.1"/>
    <property type="molecule type" value="Genomic_DNA"/>
</dbReference>
<sequence length="266" mass="30303">MGIGQSLLEQDTDSEYDIPQFPSEDDVVTVRLLLVQLLPRELVDIIIDEAEYWVRACIGERNTGLTALAGTSDDFNCSYCYLLTQSIPLSENTENDVRKRPVRVQQIIFTTTSHDQGWGGPEPEELERYGPYHGSWSWFEASIVRARHAQSPAWIKGVRSEPMSLDNLRTEDSTITDAVMVGPPPKRWFIHSNRTADRNFTQRTTAWSIHDDDIVDDYLLRGRVGKGREFLSLLEPGDRIALLVRARFPGWVNYVQDASVEILYSV</sequence>
<accession>A0ABR2ZLB5</accession>
<organism evidence="1 2">
    <name type="scientific">Marasmius tenuissimus</name>
    <dbReference type="NCBI Taxonomy" id="585030"/>
    <lineage>
        <taxon>Eukaryota</taxon>
        <taxon>Fungi</taxon>
        <taxon>Dikarya</taxon>
        <taxon>Basidiomycota</taxon>
        <taxon>Agaricomycotina</taxon>
        <taxon>Agaricomycetes</taxon>
        <taxon>Agaricomycetidae</taxon>
        <taxon>Agaricales</taxon>
        <taxon>Marasmiineae</taxon>
        <taxon>Marasmiaceae</taxon>
        <taxon>Marasmius</taxon>
    </lineage>
</organism>
<name>A0ABR2ZLB5_9AGAR</name>
<comment type="caution">
    <text evidence="1">The sequence shown here is derived from an EMBL/GenBank/DDBJ whole genome shotgun (WGS) entry which is preliminary data.</text>
</comment>
<dbReference type="Proteomes" id="UP001437256">
    <property type="component" value="Unassembled WGS sequence"/>
</dbReference>
<keyword evidence="2" id="KW-1185">Reference proteome</keyword>
<gene>
    <name evidence="1" type="ORF">AAF712_010777</name>
</gene>